<feature type="binding site" evidence="9">
    <location>
        <begin position="263"/>
        <end position="267"/>
    </location>
    <ligand>
        <name>GTP</name>
        <dbReference type="ChEBI" id="CHEBI:37565"/>
    </ligand>
</feature>
<dbReference type="InterPro" id="IPR013822">
    <property type="entry name" value="Signal_recog_particl_SRP54_hlx"/>
</dbReference>
<evidence type="ECO:0000256" key="9">
    <source>
        <dbReference type="HAMAP-Rule" id="MF_00920"/>
    </source>
</evidence>
<dbReference type="InterPro" id="IPR036225">
    <property type="entry name" value="SRP/SRP_N"/>
</dbReference>
<evidence type="ECO:0000256" key="8">
    <source>
        <dbReference type="ARBA" id="ARBA00048027"/>
    </source>
</evidence>
<keyword evidence="1 9" id="KW-1003">Cell membrane</keyword>
<dbReference type="Pfam" id="PF00448">
    <property type="entry name" value="SRP54"/>
    <property type="match status" value="1"/>
</dbReference>
<dbReference type="Proteomes" id="UP000321899">
    <property type="component" value="Unassembled WGS sequence"/>
</dbReference>
<keyword evidence="3 9" id="KW-0547">Nucleotide-binding</keyword>
<organism evidence="12 13">
    <name type="scientific">Desulfobotulus mexicanus</name>
    <dbReference type="NCBI Taxonomy" id="2586642"/>
    <lineage>
        <taxon>Bacteria</taxon>
        <taxon>Pseudomonadati</taxon>
        <taxon>Thermodesulfobacteriota</taxon>
        <taxon>Desulfobacteria</taxon>
        <taxon>Desulfobacterales</taxon>
        <taxon>Desulfobacteraceae</taxon>
        <taxon>Desulfobotulus</taxon>
    </lineage>
</organism>
<dbReference type="NCBIfam" id="TIGR00064">
    <property type="entry name" value="ftsY"/>
    <property type="match status" value="1"/>
</dbReference>
<evidence type="ECO:0000256" key="7">
    <source>
        <dbReference type="ARBA" id="ARBA00023170"/>
    </source>
</evidence>
<evidence type="ECO:0000256" key="6">
    <source>
        <dbReference type="ARBA" id="ARBA00023136"/>
    </source>
</evidence>
<protein>
    <recommendedName>
        <fullName evidence="9">Signal recognition particle receptor FtsY</fullName>
        <shortName evidence="9">SRP receptor</shortName>
        <ecNumber evidence="9">3.6.5.4</ecNumber>
    </recommendedName>
</protein>
<dbReference type="InterPro" id="IPR000897">
    <property type="entry name" value="SRP54_GTPase_dom"/>
</dbReference>
<evidence type="ECO:0000256" key="3">
    <source>
        <dbReference type="ARBA" id="ARBA00022741"/>
    </source>
</evidence>
<dbReference type="GO" id="GO:0005737">
    <property type="term" value="C:cytoplasm"/>
    <property type="evidence" value="ECO:0007669"/>
    <property type="project" value="UniProtKB-SubCell"/>
</dbReference>
<dbReference type="OrthoDB" id="9804720at2"/>
<feature type="binding site" evidence="9">
    <location>
        <begin position="327"/>
        <end position="330"/>
    </location>
    <ligand>
        <name>GTP</name>
        <dbReference type="ChEBI" id="CHEBI:37565"/>
    </ligand>
</feature>
<comment type="subcellular location">
    <subcellularLocation>
        <location evidence="9">Cell membrane</location>
        <topology evidence="9">Peripheral membrane protein</topology>
        <orientation evidence="9">Cytoplasmic side</orientation>
    </subcellularLocation>
    <subcellularLocation>
        <location evidence="9">Cytoplasm</location>
    </subcellularLocation>
</comment>
<feature type="compositionally biased region" description="Basic and acidic residues" evidence="10">
    <location>
        <begin position="15"/>
        <end position="27"/>
    </location>
</feature>
<name>A0A5Q4VES4_9BACT</name>
<dbReference type="PROSITE" id="PS00300">
    <property type="entry name" value="SRP54"/>
    <property type="match status" value="1"/>
</dbReference>
<feature type="domain" description="SRP54-type proteins GTP-binding" evidence="11">
    <location>
        <begin position="348"/>
        <end position="361"/>
    </location>
</feature>
<sequence length="374" mass="41036">MSFSLFGKKKSKITKNSETHIPSKEMPDSMEQETPESEAGEPEVEIRSDKVASTEENPETSSKKQETGEQDQGSFFKSLKKGLSKTRALLTTDVDDLLLGRKIDESLLEELEEKLITADLGVETSMSIVARIREVRGRIQSGEDLKALIREEILREMDEENQGQTQESFMGFSPKVILVTGVNGVGKTTTIGKMAALYTRQGKKVILAAGDTFRAAACEQLGMWAERSGATLIRHKENSDPASVAFDALDAAIARKADIVLVDTAGRLHNKVNLMEELKKIRRTLDKRMPGAPHETLLVLDATTGQNALRQAEIFHEAVGLTGLVLTKLDGTARGGIVVSIQKQMGLPIRYIGVGESMEDLQPFDAKAFLEAMF</sequence>
<dbReference type="FunFam" id="3.40.50.300:FF:000053">
    <property type="entry name" value="Signal recognition particle receptor FtsY"/>
    <property type="match status" value="1"/>
</dbReference>
<dbReference type="SMART" id="SM00382">
    <property type="entry name" value="AAA"/>
    <property type="match status" value="1"/>
</dbReference>
<dbReference type="PANTHER" id="PTHR43134:SF1">
    <property type="entry name" value="SIGNAL RECOGNITION PARTICLE RECEPTOR SUBUNIT ALPHA"/>
    <property type="match status" value="1"/>
</dbReference>
<keyword evidence="5 9" id="KW-0342">GTP-binding</keyword>
<dbReference type="EMBL" id="VDMB01000004">
    <property type="protein sequence ID" value="TYT75446.1"/>
    <property type="molecule type" value="Genomic_DNA"/>
</dbReference>
<reference evidence="12 13" key="1">
    <citation type="submission" date="2019-06" db="EMBL/GenBank/DDBJ databases">
        <title>Desulfobotulus mexicanus sp. nov., a novel sulfate-reducing bacterium isolated from the sediment of an alkaline crater lake in Mexico.</title>
        <authorList>
            <person name="Hirschler-Rea A."/>
        </authorList>
    </citation>
    <scope>NUCLEOTIDE SEQUENCE [LARGE SCALE GENOMIC DNA]</scope>
    <source>
        <strain evidence="12 13">PAR22N</strain>
    </source>
</reference>
<dbReference type="InterPro" id="IPR027417">
    <property type="entry name" value="P-loop_NTPase"/>
</dbReference>
<dbReference type="Gene3D" id="3.40.50.300">
    <property type="entry name" value="P-loop containing nucleotide triphosphate hydrolases"/>
    <property type="match status" value="1"/>
</dbReference>
<dbReference type="Gene3D" id="1.20.120.140">
    <property type="entry name" value="Signal recognition particle SRP54, nucleotide-binding domain"/>
    <property type="match status" value="1"/>
</dbReference>
<dbReference type="Pfam" id="PF02881">
    <property type="entry name" value="SRP54_N"/>
    <property type="match status" value="1"/>
</dbReference>
<proteinExistence type="inferred from homology"/>
<comment type="subunit">
    <text evidence="9">Part of the signal recognition particle protein translocation system, which is composed of SRP and FtsY.</text>
</comment>
<comment type="similarity">
    <text evidence="9">Belongs to the GTP-binding SRP family. FtsY subfamily.</text>
</comment>
<evidence type="ECO:0000259" key="11">
    <source>
        <dbReference type="PROSITE" id="PS00300"/>
    </source>
</evidence>
<dbReference type="HAMAP" id="MF_00920">
    <property type="entry name" value="FtsY"/>
    <property type="match status" value="1"/>
</dbReference>
<evidence type="ECO:0000256" key="4">
    <source>
        <dbReference type="ARBA" id="ARBA00022801"/>
    </source>
</evidence>
<feature type="compositionally biased region" description="Basic and acidic residues" evidence="10">
    <location>
        <begin position="44"/>
        <end position="53"/>
    </location>
</feature>
<dbReference type="InterPro" id="IPR004390">
    <property type="entry name" value="SR_rcpt_FtsY"/>
</dbReference>
<evidence type="ECO:0000256" key="5">
    <source>
        <dbReference type="ARBA" id="ARBA00023134"/>
    </source>
</evidence>
<evidence type="ECO:0000256" key="10">
    <source>
        <dbReference type="SAM" id="MobiDB-lite"/>
    </source>
</evidence>
<dbReference type="GO" id="GO:0005886">
    <property type="term" value="C:plasma membrane"/>
    <property type="evidence" value="ECO:0007669"/>
    <property type="project" value="UniProtKB-SubCell"/>
</dbReference>
<evidence type="ECO:0000256" key="2">
    <source>
        <dbReference type="ARBA" id="ARBA00022490"/>
    </source>
</evidence>
<evidence type="ECO:0000313" key="13">
    <source>
        <dbReference type="Proteomes" id="UP000321899"/>
    </source>
</evidence>
<comment type="catalytic activity">
    <reaction evidence="8 9">
        <text>GTP + H2O = GDP + phosphate + H(+)</text>
        <dbReference type="Rhea" id="RHEA:19669"/>
        <dbReference type="ChEBI" id="CHEBI:15377"/>
        <dbReference type="ChEBI" id="CHEBI:15378"/>
        <dbReference type="ChEBI" id="CHEBI:37565"/>
        <dbReference type="ChEBI" id="CHEBI:43474"/>
        <dbReference type="ChEBI" id="CHEBI:58189"/>
        <dbReference type="EC" id="3.6.5.4"/>
    </reaction>
</comment>
<comment type="caution">
    <text evidence="12">The sequence shown here is derived from an EMBL/GenBank/DDBJ whole genome shotgun (WGS) entry which is preliminary data.</text>
</comment>
<dbReference type="SMART" id="SM00963">
    <property type="entry name" value="SRP54_N"/>
    <property type="match status" value="1"/>
</dbReference>
<feature type="compositionally biased region" description="Acidic residues" evidence="10">
    <location>
        <begin position="28"/>
        <end position="43"/>
    </location>
</feature>
<dbReference type="GO" id="GO:0006614">
    <property type="term" value="P:SRP-dependent cotranslational protein targeting to membrane"/>
    <property type="evidence" value="ECO:0007669"/>
    <property type="project" value="InterPro"/>
</dbReference>
<dbReference type="SMART" id="SM00962">
    <property type="entry name" value="SRP54"/>
    <property type="match status" value="1"/>
</dbReference>
<keyword evidence="13" id="KW-1185">Reference proteome</keyword>
<comment type="function">
    <text evidence="9">Involved in targeting and insertion of nascent membrane proteins into the cytoplasmic membrane. Acts as a receptor for the complex formed by the signal recognition particle (SRP) and the ribosome-nascent chain (RNC).</text>
</comment>
<dbReference type="GO" id="GO:0003924">
    <property type="term" value="F:GTPase activity"/>
    <property type="evidence" value="ECO:0007669"/>
    <property type="project" value="UniProtKB-UniRule"/>
</dbReference>
<dbReference type="EC" id="3.6.5.4" evidence="9"/>
<keyword evidence="4 9" id="KW-0378">Hydrolase</keyword>
<dbReference type="CDD" id="cd17874">
    <property type="entry name" value="FtsY"/>
    <property type="match status" value="1"/>
</dbReference>
<accession>A0A5Q4VES4</accession>
<keyword evidence="2 9" id="KW-0963">Cytoplasm</keyword>
<dbReference type="AlphaFoldDB" id="A0A5Q4VES4"/>
<dbReference type="InterPro" id="IPR003593">
    <property type="entry name" value="AAA+_ATPase"/>
</dbReference>
<evidence type="ECO:0000256" key="1">
    <source>
        <dbReference type="ARBA" id="ARBA00022475"/>
    </source>
</evidence>
<dbReference type="GO" id="GO:0005525">
    <property type="term" value="F:GTP binding"/>
    <property type="evidence" value="ECO:0007669"/>
    <property type="project" value="UniProtKB-UniRule"/>
</dbReference>
<dbReference type="SUPFAM" id="SSF47364">
    <property type="entry name" value="Domain of the SRP/SRP receptor G-proteins"/>
    <property type="match status" value="1"/>
</dbReference>
<dbReference type="SUPFAM" id="SSF52540">
    <property type="entry name" value="P-loop containing nucleoside triphosphate hydrolases"/>
    <property type="match status" value="1"/>
</dbReference>
<gene>
    <name evidence="9 12" type="primary">ftsY</name>
    <name evidence="12" type="ORF">FIM25_05040</name>
</gene>
<dbReference type="GO" id="GO:0005047">
    <property type="term" value="F:signal recognition particle binding"/>
    <property type="evidence" value="ECO:0007669"/>
    <property type="project" value="TreeGrafter"/>
</dbReference>
<dbReference type="RefSeq" id="WP_139446951.1">
    <property type="nucleotide sequence ID" value="NZ_VDMB01000004.1"/>
</dbReference>
<evidence type="ECO:0000313" key="12">
    <source>
        <dbReference type="EMBL" id="TYT75446.1"/>
    </source>
</evidence>
<dbReference type="InterPro" id="IPR042101">
    <property type="entry name" value="SRP54_N_sf"/>
</dbReference>
<feature type="binding site" evidence="9">
    <location>
        <begin position="181"/>
        <end position="188"/>
    </location>
    <ligand>
        <name>GTP</name>
        <dbReference type="ChEBI" id="CHEBI:37565"/>
    </ligand>
</feature>
<keyword evidence="7 9" id="KW-0675">Receptor</keyword>
<feature type="region of interest" description="Disordered" evidence="10">
    <location>
        <begin position="1"/>
        <end position="75"/>
    </location>
</feature>
<dbReference type="PANTHER" id="PTHR43134">
    <property type="entry name" value="SIGNAL RECOGNITION PARTICLE RECEPTOR SUBUNIT ALPHA"/>
    <property type="match status" value="1"/>
</dbReference>
<keyword evidence="6 9" id="KW-0472">Membrane</keyword>